<dbReference type="SUPFAM" id="SSF69593">
    <property type="entry name" value="Glycerol-3-phosphate (1)-acyltransferase"/>
    <property type="match status" value="1"/>
</dbReference>
<dbReference type="RefSeq" id="WP_340295593.1">
    <property type="nucleotide sequence ID" value="NZ_JBBEOI010000266.1"/>
</dbReference>
<dbReference type="SMART" id="SM00563">
    <property type="entry name" value="PlsC"/>
    <property type="match status" value="1"/>
</dbReference>
<evidence type="ECO:0000256" key="2">
    <source>
        <dbReference type="ARBA" id="ARBA00023315"/>
    </source>
</evidence>
<comment type="caution">
    <text evidence="5">The sequence shown here is derived from an EMBL/GenBank/DDBJ whole genome shotgun (WGS) entry which is preliminary data.</text>
</comment>
<gene>
    <name evidence="5" type="ORF">ACFOLH_03900</name>
</gene>
<evidence type="ECO:0000313" key="6">
    <source>
        <dbReference type="Proteomes" id="UP001595685"/>
    </source>
</evidence>
<feature type="domain" description="Phospholipid/glycerol acyltransferase" evidence="4">
    <location>
        <begin position="50"/>
        <end position="161"/>
    </location>
</feature>
<feature type="region of interest" description="Disordered" evidence="3">
    <location>
        <begin position="223"/>
        <end position="255"/>
    </location>
</feature>
<evidence type="ECO:0000259" key="4">
    <source>
        <dbReference type="SMART" id="SM00563"/>
    </source>
</evidence>
<dbReference type="GO" id="GO:0016746">
    <property type="term" value="F:acyltransferase activity"/>
    <property type="evidence" value="ECO:0007669"/>
    <property type="project" value="UniProtKB-KW"/>
</dbReference>
<evidence type="ECO:0000256" key="1">
    <source>
        <dbReference type="ARBA" id="ARBA00022679"/>
    </source>
</evidence>
<accession>A0ABV7WCD3</accession>
<dbReference type="Proteomes" id="UP001595685">
    <property type="component" value="Unassembled WGS sequence"/>
</dbReference>
<dbReference type="EMBL" id="JBHRWW010000002">
    <property type="protein sequence ID" value="MFC3687479.1"/>
    <property type="molecule type" value="Genomic_DNA"/>
</dbReference>
<dbReference type="CDD" id="cd07989">
    <property type="entry name" value="LPLAT_AGPAT-like"/>
    <property type="match status" value="1"/>
</dbReference>
<evidence type="ECO:0000256" key="3">
    <source>
        <dbReference type="SAM" id="MobiDB-lite"/>
    </source>
</evidence>
<name>A0ABV7WCD3_9MICO</name>
<keyword evidence="1" id="KW-0808">Transferase</keyword>
<protein>
    <submittedName>
        <fullName evidence="5">Lysophospholipid acyltransferase family protein</fullName>
    </submittedName>
</protein>
<evidence type="ECO:0000313" key="5">
    <source>
        <dbReference type="EMBL" id="MFC3687479.1"/>
    </source>
</evidence>
<proteinExistence type="predicted"/>
<dbReference type="PANTHER" id="PTHR10434:SF11">
    <property type="entry name" value="1-ACYL-SN-GLYCEROL-3-PHOSPHATE ACYLTRANSFERASE"/>
    <property type="match status" value="1"/>
</dbReference>
<dbReference type="PANTHER" id="PTHR10434">
    <property type="entry name" value="1-ACYL-SN-GLYCEROL-3-PHOSPHATE ACYLTRANSFERASE"/>
    <property type="match status" value="1"/>
</dbReference>
<organism evidence="5 6">
    <name type="scientific">Aquipuribacter hungaricus</name>
    <dbReference type="NCBI Taxonomy" id="545624"/>
    <lineage>
        <taxon>Bacteria</taxon>
        <taxon>Bacillati</taxon>
        <taxon>Actinomycetota</taxon>
        <taxon>Actinomycetes</taxon>
        <taxon>Micrococcales</taxon>
        <taxon>Intrasporangiaceae</taxon>
        <taxon>Aquipuribacter</taxon>
    </lineage>
</organism>
<reference evidence="6" key="1">
    <citation type="journal article" date="2019" name="Int. J. Syst. Evol. Microbiol.">
        <title>The Global Catalogue of Microorganisms (GCM) 10K type strain sequencing project: providing services to taxonomists for standard genome sequencing and annotation.</title>
        <authorList>
            <consortium name="The Broad Institute Genomics Platform"/>
            <consortium name="The Broad Institute Genome Sequencing Center for Infectious Disease"/>
            <person name="Wu L."/>
            <person name="Ma J."/>
        </authorList>
    </citation>
    <scope>NUCLEOTIDE SEQUENCE [LARGE SCALE GENOMIC DNA]</scope>
    <source>
        <strain evidence="6">NCAIM B.02333</strain>
    </source>
</reference>
<feature type="compositionally biased region" description="Low complexity" evidence="3">
    <location>
        <begin position="230"/>
        <end position="255"/>
    </location>
</feature>
<keyword evidence="2 5" id="KW-0012">Acyltransferase</keyword>
<dbReference type="InterPro" id="IPR002123">
    <property type="entry name" value="Plipid/glycerol_acylTrfase"/>
</dbReference>
<keyword evidence="6" id="KW-1185">Reference proteome</keyword>
<dbReference type="Pfam" id="PF01553">
    <property type="entry name" value="Acyltransferase"/>
    <property type="match status" value="1"/>
</dbReference>
<sequence length="255" mass="26522">MSTPAPERPGAPAAPGSPGRWWGRMVGFVVAHVLWRTRVQGLEHVADGPVLLAVNHVSILDGPLVYSSNWDRGVQFLVKKEMFRGFVGWVLTQVGQIPVDRSGSDRTALSSAVAVLRAGGAAGIFPEGSRGRGDVAAVRTGIAWIALQSGAPVVPVAVLGTRRTGERSGGLPRLRRRLHVVHGAPFTLERPAGVPGKQALAMAAEQVRVRLVEHVAASVALTGETLPDDGGTTTSTRAPGAPGTTGTTDTPPRAG</sequence>